<evidence type="ECO:0000256" key="1">
    <source>
        <dbReference type="SAM" id="MobiDB-lite"/>
    </source>
</evidence>
<dbReference type="AlphaFoldDB" id="A0A9W6VDF8"/>
<evidence type="ECO:0000313" key="4">
    <source>
        <dbReference type="Proteomes" id="UP001165136"/>
    </source>
</evidence>
<dbReference type="EMBL" id="BSTI01000002">
    <property type="protein sequence ID" value="GLY64730.1"/>
    <property type="molecule type" value="Genomic_DNA"/>
</dbReference>
<name>A0A9W6VDF8_9PSEU</name>
<keyword evidence="2" id="KW-0472">Membrane</keyword>
<gene>
    <name evidence="3" type="ORF">Atai01_13490</name>
</gene>
<accession>A0A9W6VDF8</accession>
<evidence type="ECO:0008006" key="5">
    <source>
        <dbReference type="Google" id="ProtNLM"/>
    </source>
</evidence>
<feature type="region of interest" description="Disordered" evidence="1">
    <location>
        <begin position="1"/>
        <end position="55"/>
    </location>
</feature>
<dbReference type="Proteomes" id="UP001165136">
    <property type="component" value="Unassembled WGS sequence"/>
</dbReference>
<feature type="transmembrane region" description="Helical" evidence="2">
    <location>
        <begin position="160"/>
        <end position="179"/>
    </location>
</feature>
<comment type="caution">
    <text evidence="3">The sequence shown here is derived from an EMBL/GenBank/DDBJ whole genome shotgun (WGS) entry which is preliminary data.</text>
</comment>
<protein>
    <recommendedName>
        <fullName evidence="5">Type VII secretion protein EccE</fullName>
    </recommendedName>
</protein>
<evidence type="ECO:0000313" key="3">
    <source>
        <dbReference type="EMBL" id="GLY64730.1"/>
    </source>
</evidence>
<keyword evidence="4" id="KW-1185">Reference proteome</keyword>
<dbReference type="RefSeq" id="WP_285486222.1">
    <property type="nucleotide sequence ID" value="NZ_BSTI01000002.1"/>
</dbReference>
<feature type="compositionally biased region" description="Low complexity" evidence="1">
    <location>
        <begin position="106"/>
        <end position="117"/>
    </location>
</feature>
<keyword evidence="2" id="KW-0812">Transmembrane</keyword>
<organism evidence="3 4">
    <name type="scientific">Amycolatopsis taiwanensis</name>
    <dbReference type="NCBI Taxonomy" id="342230"/>
    <lineage>
        <taxon>Bacteria</taxon>
        <taxon>Bacillati</taxon>
        <taxon>Actinomycetota</taxon>
        <taxon>Actinomycetes</taxon>
        <taxon>Pseudonocardiales</taxon>
        <taxon>Pseudonocardiaceae</taxon>
        <taxon>Amycolatopsis</taxon>
    </lineage>
</organism>
<sequence>MTASQSGNAAVARPEPAKPEEAAARTTEPVFAQTGSQDTRTAEPAIVQAPAPSSAHAPEVLLHRAAAPQAAREAGSLATAQATSVAVAQAQAAVVPDAPPAPPWQQAPAPATASPAAHRPGSPHRLARHTQLGGRLALIIQVACWQVALATVAAARNESLPVLATAIAAAAVLLVLTAVRWRERWLYQWFFTLVRFLAHRRTHHAAADLAPAQAFLDAMSPGARVDTLSVGDTEIGVITHTGGITALFMPAKPEPPSLAALLPQSELDGPAVTAQLVLRAVPALTTPTPDTDVRLSYWQLAANRVPIRQSVWLAVQVQRDAAWFADDALRQTLANVTRRLLRRMNKEGAPLVPLGANEILPVIGSITTLSAQPTATYGTPADTPAPVAHERWNRWEAAGRPHRTLHLTGMSDADTESLISTLVSVPVAATTIGMAARRADDGFEIEFAVDFTAENAKTLDSATDWAIEAVARYNAKLGKLPGCQATALVGALPLGGFAPC</sequence>
<evidence type="ECO:0000256" key="2">
    <source>
        <dbReference type="SAM" id="Phobius"/>
    </source>
</evidence>
<feature type="region of interest" description="Disordered" evidence="1">
    <location>
        <begin position="97"/>
        <end position="126"/>
    </location>
</feature>
<proteinExistence type="predicted"/>
<reference evidence="3" key="1">
    <citation type="submission" date="2023-03" db="EMBL/GenBank/DDBJ databases">
        <title>Amycolatopsis taiwanensis NBRC 103393.</title>
        <authorList>
            <person name="Ichikawa N."/>
            <person name="Sato H."/>
            <person name="Tonouchi N."/>
        </authorList>
    </citation>
    <scope>NUCLEOTIDE SEQUENCE</scope>
    <source>
        <strain evidence="3">NBRC 103393</strain>
    </source>
</reference>
<keyword evidence="2" id="KW-1133">Transmembrane helix</keyword>